<sequence>MASGDHTKGLYWPSSAEDSASRPQAAASCEAPSDSGGRSLARHSPKRSSHGWAVSSDSASPALPAFARTSTDSQETFNSRPDTCIDQPTNASGGGGAQRAALTSWSQSWSDGSWPLSKAHAWSTLSSLSRAELLVVNDELNALESSIRRELARTKADFAQHVNRPRPGPAELQASSPVSATPVQLQRARLCNELRPSQACASVGRGPRSGGRTDGCAAVGYGAGSTHRAAANGSGGPPGPQQQRQPASHPAPATAPATTPSASIPHDGGLGAGGGSYLHIQPAAGGVITAITKEHVHAVCAAIGSYPHPPPPQRAQQLARCTRPSQRSSEPAMPPATPRALMPPPPPPPMHQRLPAPTLGVDAGRGSSAVSAAAAAAADTLRQNATWRQAAPLPPRPVPAAAASGRRGATVTRSAVDWVALGRAVGRRPMQPSDAMSMPSPPQRPPPPSSLLLPPARAGAVAPPAAVTMVPLSGAKRDAAAMTAELAWGGVKAAPQARQQQPAASPPRALQRQQPHSLPQPLRPQPQQPQQPQHVCSPQAAEGAAALAAIMMLLRRTQQQQQQKDPAQKRQRLMQ</sequence>
<feature type="compositionally biased region" description="Pro residues" evidence="1">
    <location>
        <begin position="332"/>
        <end position="350"/>
    </location>
</feature>
<feature type="compositionally biased region" description="Low complexity" evidence="1">
    <location>
        <begin position="530"/>
        <end position="541"/>
    </location>
</feature>
<feature type="region of interest" description="Disordered" evidence="1">
    <location>
        <begin position="492"/>
        <end position="541"/>
    </location>
</feature>
<dbReference type="InParanoid" id="A0A2K3CSY1"/>
<dbReference type="ExpressionAtlas" id="A0A2K3CSY1">
    <property type="expression patterns" value="baseline and differential"/>
</dbReference>
<protein>
    <submittedName>
        <fullName evidence="2">Uncharacterized protein</fullName>
    </submittedName>
</protein>
<evidence type="ECO:0000256" key="1">
    <source>
        <dbReference type="SAM" id="MobiDB-lite"/>
    </source>
</evidence>
<feature type="compositionally biased region" description="Pro residues" evidence="1">
    <location>
        <begin position="439"/>
        <end position="449"/>
    </location>
</feature>
<evidence type="ECO:0000313" key="3">
    <source>
        <dbReference type="Proteomes" id="UP000006906"/>
    </source>
</evidence>
<feature type="region of interest" description="Disordered" evidence="1">
    <location>
        <begin position="227"/>
        <end position="270"/>
    </location>
</feature>
<organism evidence="2 3">
    <name type="scientific">Chlamydomonas reinhardtii</name>
    <name type="common">Chlamydomonas smithii</name>
    <dbReference type="NCBI Taxonomy" id="3055"/>
    <lineage>
        <taxon>Eukaryota</taxon>
        <taxon>Viridiplantae</taxon>
        <taxon>Chlorophyta</taxon>
        <taxon>core chlorophytes</taxon>
        <taxon>Chlorophyceae</taxon>
        <taxon>CS clade</taxon>
        <taxon>Chlamydomonadales</taxon>
        <taxon>Chlamydomonadaceae</taxon>
        <taxon>Chlamydomonas</taxon>
    </lineage>
</organism>
<dbReference type="EMBL" id="CM008977">
    <property type="protein sequence ID" value="PNW71394.1"/>
    <property type="molecule type" value="Genomic_DNA"/>
</dbReference>
<accession>A0A2K3CSY1</accession>
<feature type="compositionally biased region" description="Low complexity" evidence="1">
    <location>
        <begin position="241"/>
        <end position="265"/>
    </location>
</feature>
<dbReference type="Gramene" id="PNW71394">
    <property type="protein sequence ID" value="PNW71394"/>
    <property type="gene ID" value="CHLRE_16g652483v5"/>
</dbReference>
<proteinExistence type="predicted"/>
<name>A0A2K3CSY1_CHLRE</name>
<feature type="compositionally biased region" description="Low complexity" evidence="1">
    <location>
        <begin position="493"/>
        <end position="520"/>
    </location>
</feature>
<reference evidence="2 3" key="1">
    <citation type="journal article" date="2007" name="Science">
        <title>The Chlamydomonas genome reveals the evolution of key animal and plant functions.</title>
        <authorList>
            <person name="Merchant S.S."/>
            <person name="Prochnik S.E."/>
            <person name="Vallon O."/>
            <person name="Harris E.H."/>
            <person name="Karpowicz S.J."/>
            <person name="Witman G.B."/>
            <person name="Terry A."/>
            <person name="Salamov A."/>
            <person name="Fritz-Laylin L.K."/>
            <person name="Marechal-Drouard L."/>
            <person name="Marshall W.F."/>
            <person name="Qu L.H."/>
            <person name="Nelson D.R."/>
            <person name="Sanderfoot A.A."/>
            <person name="Spalding M.H."/>
            <person name="Kapitonov V.V."/>
            <person name="Ren Q."/>
            <person name="Ferris P."/>
            <person name="Lindquist E."/>
            <person name="Shapiro H."/>
            <person name="Lucas S.M."/>
            <person name="Grimwood J."/>
            <person name="Schmutz J."/>
            <person name="Cardol P."/>
            <person name="Cerutti H."/>
            <person name="Chanfreau G."/>
            <person name="Chen C.L."/>
            <person name="Cognat V."/>
            <person name="Croft M.T."/>
            <person name="Dent R."/>
            <person name="Dutcher S."/>
            <person name="Fernandez E."/>
            <person name="Fukuzawa H."/>
            <person name="Gonzalez-Ballester D."/>
            <person name="Gonzalez-Halphen D."/>
            <person name="Hallmann A."/>
            <person name="Hanikenne M."/>
            <person name="Hippler M."/>
            <person name="Inwood W."/>
            <person name="Jabbari K."/>
            <person name="Kalanon M."/>
            <person name="Kuras R."/>
            <person name="Lefebvre P.A."/>
            <person name="Lemaire S.D."/>
            <person name="Lobanov A.V."/>
            <person name="Lohr M."/>
            <person name="Manuell A."/>
            <person name="Meier I."/>
            <person name="Mets L."/>
            <person name="Mittag M."/>
            <person name="Mittelmeier T."/>
            <person name="Moroney J.V."/>
            <person name="Moseley J."/>
            <person name="Napoli C."/>
            <person name="Nedelcu A.M."/>
            <person name="Niyogi K."/>
            <person name="Novoselov S.V."/>
            <person name="Paulsen I.T."/>
            <person name="Pazour G."/>
            <person name="Purton S."/>
            <person name="Ral J.P."/>
            <person name="Riano-Pachon D.M."/>
            <person name="Riekhof W."/>
            <person name="Rymarquis L."/>
            <person name="Schroda M."/>
            <person name="Stern D."/>
            <person name="Umen J."/>
            <person name="Willows R."/>
            <person name="Wilson N."/>
            <person name="Zimmer S.L."/>
            <person name="Allmer J."/>
            <person name="Balk J."/>
            <person name="Bisova K."/>
            <person name="Chen C.J."/>
            <person name="Elias M."/>
            <person name="Gendler K."/>
            <person name="Hauser C."/>
            <person name="Lamb M.R."/>
            <person name="Ledford H."/>
            <person name="Long J.C."/>
            <person name="Minagawa J."/>
            <person name="Page M.D."/>
            <person name="Pan J."/>
            <person name="Pootakham W."/>
            <person name="Roje S."/>
            <person name="Rose A."/>
            <person name="Stahlberg E."/>
            <person name="Terauchi A.M."/>
            <person name="Yang P."/>
            <person name="Ball S."/>
            <person name="Bowler C."/>
            <person name="Dieckmann C.L."/>
            <person name="Gladyshev V.N."/>
            <person name="Green P."/>
            <person name="Jorgensen R."/>
            <person name="Mayfield S."/>
            <person name="Mueller-Roeber B."/>
            <person name="Rajamani S."/>
            <person name="Sayre R.T."/>
            <person name="Brokstein P."/>
            <person name="Dubchak I."/>
            <person name="Goodstein D."/>
            <person name="Hornick L."/>
            <person name="Huang Y.W."/>
            <person name="Jhaveri J."/>
            <person name="Luo Y."/>
            <person name="Martinez D."/>
            <person name="Ngau W.C."/>
            <person name="Otillar B."/>
            <person name="Poliakov A."/>
            <person name="Porter A."/>
            <person name="Szajkowski L."/>
            <person name="Werner G."/>
            <person name="Zhou K."/>
            <person name="Grigoriev I.V."/>
            <person name="Rokhsar D.S."/>
            <person name="Grossman A.R."/>
        </authorList>
    </citation>
    <scope>NUCLEOTIDE SEQUENCE [LARGE SCALE GENOMIC DNA]</scope>
    <source>
        <strain evidence="3">CC-503</strain>
    </source>
</reference>
<feature type="compositionally biased region" description="Basic residues" evidence="1">
    <location>
        <begin position="40"/>
        <end position="49"/>
    </location>
</feature>
<feature type="compositionally biased region" description="Low complexity" evidence="1">
    <location>
        <begin position="556"/>
        <end position="565"/>
    </location>
</feature>
<feature type="compositionally biased region" description="Polar residues" evidence="1">
    <location>
        <begin position="173"/>
        <end position="183"/>
    </location>
</feature>
<feature type="region of interest" description="Disordered" evidence="1">
    <location>
        <begin position="158"/>
        <end position="183"/>
    </location>
</feature>
<dbReference type="KEGG" id="cre:CHLRE_16g652483v5"/>
<dbReference type="RefSeq" id="XP_042915467.1">
    <property type="nucleotide sequence ID" value="XM_043070824.1"/>
</dbReference>
<feature type="compositionally biased region" description="Low complexity" evidence="1">
    <location>
        <begin position="399"/>
        <end position="413"/>
    </location>
</feature>
<feature type="region of interest" description="Disordered" evidence="1">
    <location>
        <begin position="1"/>
        <end position="104"/>
    </location>
</feature>
<evidence type="ECO:0000313" key="2">
    <source>
        <dbReference type="EMBL" id="PNW71394.1"/>
    </source>
</evidence>
<feature type="compositionally biased region" description="Polar residues" evidence="1">
    <location>
        <begin position="68"/>
        <end position="91"/>
    </location>
</feature>
<keyword evidence="3" id="KW-1185">Reference proteome</keyword>
<feature type="region of interest" description="Disordered" evidence="1">
    <location>
        <begin position="556"/>
        <end position="575"/>
    </location>
</feature>
<gene>
    <name evidence="2" type="ORF">CHLRE_16g652483v5</name>
</gene>
<dbReference type="GeneID" id="5723707"/>
<dbReference type="AlphaFoldDB" id="A0A2K3CSY1"/>
<feature type="region of interest" description="Disordered" evidence="1">
    <location>
        <begin position="391"/>
        <end position="456"/>
    </location>
</feature>
<dbReference type="Proteomes" id="UP000006906">
    <property type="component" value="Chromosome 16"/>
</dbReference>
<feature type="region of interest" description="Disordered" evidence="1">
    <location>
        <begin position="307"/>
        <end position="351"/>
    </location>
</feature>